<keyword evidence="4 6" id="KW-1133">Transmembrane helix</keyword>
<protein>
    <recommendedName>
        <fullName evidence="7">Major facilitator superfamily (MFS) profile domain-containing protein</fullName>
    </recommendedName>
</protein>
<keyword evidence="9" id="KW-1185">Reference proteome</keyword>
<keyword evidence="2" id="KW-0813">Transport</keyword>
<feature type="transmembrane region" description="Helical" evidence="6">
    <location>
        <begin position="226"/>
        <end position="244"/>
    </location>
</feature>
<feature type="transmembrane region" description="Helical" evidence="6">
    <location>
        <begin position="367"/>
        <end position="390"/>
    </location>
</feature>
<dbReference type="InterPro" id="IPR036259">
    <property type="entry name" value="MFS_trans_sf"/>
</dbReference>
<dbReference type="Proteomes" id="UP000015525">
    <property type="component" value="Unassembled WGS sequence"/>
</dbReference>
<dbReference type="GO" id="GO:0016020">
    <property type="term" value="C:membrane"/>
    <property type="evidence" value="ECO:0007669"/>
    <property type="project" value="UniProtKB-SubCell"/>
</dbReference>
<dbReference type="EMBL" id="ATHO01000007">
    <property type="protein sequence ID" value="EQB14771.1"/>
    <property type="molecule type" value="Genomic_DNA"/>
</dbReference>
<dbReference type="SUPFAM" id="SSF103473">
    <property type="entry name" value="MFS general substrate transporter"/>
    <property type="match status" value="1"/>
</dbReference>
<evidence type="ECO:0000256" key="2">
    <source>
        <dbReference type="ARBA" id="ARBA00022448"/>
    </source>
</evidence>
<evidence type="ECO:0000313" key="9">
    <source>
        <dbReference type="Proteomes" id="UP000015525"/>
    </source>
</evidence>
<reference evidence="8 9" key="1">
    <citation type="journal article" date="2013" name="Genome Announc.">
        <title>Draft Genome Sequence of Sphingobium quisquiliarum Strain P25T, a Novel Hexachlorocyclohexane (HCH)-Degrading Bacterium Isolated from an HCH Dumpsite.</title>
        <authorList>
            <person name="Kumar Singh A."/>
            <person name="Sangwan N."/>
            <person name="Sharma A."/>
            <person name="Gupta V."/>
            <person name="Khurana J.P."/>
            <person name="Lal R."/>
        </authorList>
    </citation>
    <scope>NUCLEOTIDE SEQUENCE [LARGE SCALE GENOMIC DNA]</scope>
    <source>
        <strain evidence="8 9">P25</strain>
    </source>
</reference>
<feature type="transmembrane region" description="Helical" evidence="6">
    <location>
        <begin position="18"/>
        <end position="35"/>
    </location>
</feature>
<name>T0HEI7_9SPHN</name>
<evidence type="ECO:0000256" key="3">
    <source>
        <dbReference type="ARBA" id="ARBA00022692"/>
    </source>
</evidence>
<dbReference type="AlphaFoldDB" id="T0HEI7"/>
<dbReference type="PATRIC" id="fig|1329909.3.peg.187"/>
<feature type="transmembrane region" description="Helical" evidence="6">
    <location>
        <begin position="264"/>
        <end position="289"/>
    </location>
</feature>
<dbReference type="InterPro" id="IPR044770">
    <property type="entry name" value="MFS_spinster-like"/>
</dbReference>
<feature type="transmembrane region" description="Helical" evidence="6">
    <location>
        <begin position="301"/>
        <end position="320"/>
    </location>
</feature>
<evidence type="ECO:0000256" key="5">
    <source>
        <dbReference type="ARBA" id="ARBA00023136"/>
    </source>
</evidence>
<feature type="transmembrane region" description="Helical" evidence="6">
    <location>
        <begin position="145"/>
        <end position="168"/>
    </location>
</feature>
<evidence type="ECO:0000256" key="6">
    <source>
        <dbReference type="SAM" id="Phobius"/>
    </source>
</evidence>
<dbReference type="PROSITE" id="PS50850">
    <property type="entry name" value="MFS"/>
    <property type="match status" value="1"/>
</dbReference>
<feature type="domain" description="Major facilitator superfamily (MFS) profile" evidence="7">
    <location>
        <begin position="22"/>
        <end position="429"/>
    </location>
</feature>
<evidence type="ECO:0000256" key="4">
    <source>
        <dbReference type="ARBA" id="ARBA00022989"/>
    </source>
</evidence>
<feature type="transmembrane region" description="Helical" evidence="6">
    <location>
        <begin position="402"/>
        <end position="422"/>
    </location>
</feature>
<feature type="transmembrane region" description="Helical" evidence="6">
    <location>
        <begin position="56"/>
        <end position="77"/>
    </location>
</feature>
<comment type="subcellular location">
    <subcellularLocation>
        <location evidence="1">Membrane</location>
        <topology evidence="1">Multi-pass membrane protein</topology>
    </subcellularLocation>
</comment>
<evidence type="ECO:0000313" key="8">
    <source>
        <dbReference type="EMBL" id="EQB14771.1"/>
    </source>
</evidence>
<dbReference type="Pfam" id="PF07690">
    <property type="entry name" value="MFS_1"/>
    <property type="match status" value="1"/>
</dbReference>
<organism evidence="8 9">
    <name type="scientific">Sphingobium quisquiliarum P25</name>
    <dbReference type="NCBI Taxonomy" id="1329909"/>
    <lineage>
        <taxon>Bacteria</taxon>
        <taxon>Pseudomonadati</taxon>
        <taxon>Pseudomonadota</taxon>
        <taxon>Alphaproteobacteria</taxon>
        <taxon>Sphingomonadales</taxon>
        <taxon>Sphingomonadaceae</taxon>
        <taxon>Sphingobium</taxon>
    </lineage>
</organism>
<proteinExistence type="predicted"/>
<dbReference type="PANTHER" id="PTHR23505:SF79">
    <property type="entry name" value="PROTEIN SPINSTER"/>
    <property type="match status" value="1"/>
</dbReference>
<gene>
    <name evidence="8" type="ORF">L288_01050</name>
</gene>
<dbReference type="InterPro" id="IPR020846">
    <property type="entry name" value="MFS_dom"/>
</dbReference>
<dbReference type="InterPro" id="IPR011701">
    <property type="entry name" value="MFS"/>
</dbReference>
<feature type="transmembrane region" description="Helical" evidence="6">
    <location>
        <begin position="332"/>
        <end position="355"/>
    </location>
</feature>
<keyword evidence="5 6" id="KW-0472">Membrane</keyword>
<evidence type="ECO:0000259" key="7">
    <source>
        <dbReference type="PROSITE" id="PS50850"/>
    </source>
</evidence>
<feature type="transmembrane region" description="Helical" evidence="6">
    <location>
        <begin position="174"/>
        <end position="194"/>
    </location>
</feature>
<dbReference type="RefSeq" id="WP_021236543.1">
    <property type="nucleotide sequence ID" value="NZ_ATHO01000007.1"/>
</dbReference>
<evidence type="ECO:0000256" key="1">
    <source>
        <dbReference type="ARBA" id="ARBA00004141"/>
    </source>
</evidence>
<dbReference type="GO" id="GO:0022857">
    <property type="term" value="F:transmembrane transporter activity"/>
    <property type="evidence" value="ECO:0007669"/>
    <property type="project" value="InterPro"/>
</dbReference>
<sequence length="435" mass="45447">MHAGNEGAAVQSSHGRSYAIYMLILLLLASTLSNADRHVLSVLLPSIKAEFGLSNSMLGLIAGPVFIVPYVLFTMPLARLADRWSRRSVLAGAVFVWSVASAACGMAAQTWHLMCARLVVGMGEAGGGPASQSLVATLFTKRRNLAMGVLASGIYCGIVVGLTGGAAIAEAAGWRMAFIALALPGIPLALLIWWTGPRRLRKVVTAAPAQGKPAGVLAHCMRIRSLVLLALGMGIFNIYGYGAATWMPSYFTLSHGMSMVEAGAWMGVGAACGGVVGSIASGVIVEALVPRHKSWQLRVPALGLLLSWPLSLIVFSLPGGTALPIGGYPVPAVALLSVTTSFLSSLWMGPSYAALARLVPADLRAQTIGLLGVVMNVMGSLLGPPIAGLVSDLLTERFGTESLRYSLLTMSSLILVGGLMLWRAADHYGKEVVEV</sequence>
<dbReference type="PANTHER" id="PTHR23505">
    <property type="entry name" value="SPINSTER"/>
    <property type="match status" value="1"/>
</dbReference>
<keyword evidence="3 6" id="KW-0812">Transmembrane</keyword>
<dbReference type="Gene3D" id="1.20.1250.20">
    <property type="entry name" value="MFS general substrate transporter like domains"/>
    <property type="match status" value="1"/>
</dbReference>
<accession>T0HEI7</accession>
<dbReference type="CDD" id="cd17328">
    <property type="entry name" value="MFS_spinster_like"/>
    <property type="match status" value="1"/>
</dbReference>
<comment type="caution">
    <text evidence="8">The sequence shown here is derived from an EMBL/GenBank/DDBJ whole genome shotgun (WGS) entry which is preliminary data.</text>
</comment>
<feature type="transmembrane region" description="Helical" evidence="6">
    <location>
        <begin position="89"/>
        <end position="108"/>
    </location>
</feature>